<dbReference type="Gene3D" id="1.10.10.10">
    <property type="entry name" value="Winged helix-like DNA-binding domain superfamily/Winged helix DNA-binding domain"/>
    <property type="match status" value="1"/>
</dbReference>
<dbReference type="Proteomes" id="UP000600214">
    <property type="component" value="Unassembled WGS sequence"/>
</dbReference>
<reference evidence="3" key="1">
    <citation type="journal article" date="2019" name="Int. J. Syst. Evol. Microbiol.">
        <title>The Global Catalogue of Microorganisms (GCM) 10K type strain sequencing project: providing services to taxonomists for standard genome sequencing and annotation.</title>
        <authorList>
            <consortium name="The Broad Institute Genomics Platform"/>
            <consortium name="The Broad Institute Genome Sequencing Center for Infectious Disease"/>
            <person name="Wu L."/>
            <person name="Ma J."/>
        </authorList>
    </citation>
    <scope>NUCLEOTIDE SEQUENCE [LARGE SCALE GENOMIC DNA]</scope>
    <source>
        <strain evidence="3">CGMCC 1.15288</strain>
    </source>
</reference>
<keyword evidence="3" id="KW-1185">Reference proteome</keyword>
<protein>
    <recommendedName>
        <fullName evidence="1">HTH luxR-type domain-containing protein</fullName>
    </recommendedName>
</protein>
<dbReference type="EMBL" id="BMIA01000001">
    <property type="protein sequence ID" value="GGH27747.1"/>
    <property type="molecule type" value="Genomic_DNA"/>
</dbReference>
<evidence type="ECO:0000313" key="3">
    <source>
        <dbReference type="Proteomes" id="UP000600214"/>
    </source>
</evidence>
<name>A0ABQ1YKE9_9BACT</name>
<proteinExistence type="predicted"/>
<organism evidence="2 3">
    <name type="scientific">Dyadobacter endophyticus</name>
    <dbReference type="NCBI Taxonomy" id="1749036"/>
    <lineage>
        <taxon>Bacteria</taxon>
        <taxon>Pseudomonadati</taxon>
        <taxon>Bacteroidota</taxon>
        <taxon>Cytophagia</taxon>
        <taxon>Cytophagales</taxon>
        <taxon>Spirosomataceae</taxon>
        <taxon>Dyadobacter</taxon>
    </lineage>
</organism>
<dbReference type="RefSeq" id="WP_188929960.1">
    <property type="nucleotide sequence ID" value="NZ_BMIA01000001.1"/>
</dbReference>
<evidence type="ECO:0000313" key="2">
    <source>
        <dbReference type="EMBL" id="GGH27747.1"/>
    </source>
</evidence>
<dbReference type="InterPro" id="IPR036388">
    <property type="entry name" value="WH-like_DNA-bd_sf"/>
</dbReference>
<comment type="caution">
    <text evidence="2">The sequence shown here is derived from an EMBL/GenBank/DDBJ whole genome shotgun (WGS) entry which is preliminary data.</text>
</comment>
<accession>A0ABQ1YKE9</accession>
<feature type="domain" description="HTH luxR-type" evidence="1">
    <location>
        <begin position="26"/>
        <end position="54"/>
    </location>
</feature>
<gene>
    <name evidence="2" type="ORF">GCM10007423_13770</name>
</gene>
<dbReference type="SUPFAM" id="SSF46894">
    <property type="entry name" value="C-terminal effector domain of the bipartite response regulators"/>
    <property type="match status" value="1"/>
</dbReference>
<dbReference type="InterPro" id="IPR000792">
    <property type="entry name" value="Tscrpt_reg_LuxR_C"/>
</dbReference>
<sequence>MDYANSRMTIRKDSGINANPKPTIAMFTSREYEIIKLIAQGLPSRAIADRLFVKSGSRRYWHCV</sequence>
<dbReference type="InterPro" id="IPR016032">
    <property type="entry name" value="Sig_transdc_resp-reg_C-effctor"/>
</dbReference>
<dbReference type="Pfam" id="PF00196">
    <property type="entry name" value="GerE"/>
    <property type="match status" value="1"/>
</dbReference>
<evidence type="ECO:0000259" key="1">
    <source>
        <dbReference type="Pfam" id="PF00196"/>
    </source>
</evidence>